<dbReference type="InterPro" id="IPR018078">
    <property type="entry name" value="DNA-binding_RecF_CS"/>
</dbReference>
<evidence type="ECO:0000313" key="17">
    <source>
        <dbReference type="EMBL" id="GAA1905882.1"/>
    </source>
</evidence>
<evidence type="ECO:0000256" key="6">
    <source>
        <dbReference type="ARBA" id="ARBA00022741"/>
    </source>
</evidence>
<evidence type="ECO:0000256" key="10">
    <source>
        <dbReference type="ARBA" id="ARBA00023204"/>
    </source>
</evidence>
<keyword evidence="7 13" id="KW-0227">DNA damage</keyword>
<dbReference type="PANTHER" id="PTHR32182:SF0">
    <property type="entry name" value="DNA REPLICATION AND REPAIR PROTEIN RECF"/>
    <property type="match status" value="1"/>
</dbReference>
<comment type="function">
    <text evidence="12 13 14">The RecF protein is involved in DNA metabolism; it is required for DNA replication and normal SOS inducibility. RecF binds preferentially to single-stranded, linear DNA. It also seems to bind ATP.</text>
</comment>
<evidence type="ECO:0000256" key="9">
    <source>
        <dbReference type="ARBA" id="ARBA00023125"/>
    </source>
</evidence>
<proteinExistence type="inferred from homology"/>
<evidence type="ECO:0000256" key="12">
    <source>
        <dbReference type="ARBA" id="ARBA00025401"/>
    </source>
</evidence>
<keyword evidence="10 13" id="KW-0234">DNA repair</keyword>
<dbReference type="PANTHER" id="PTHR32182">
    <property type="entry name" value="DNA REPLICATION AND REPAIR PROTEIN RECF"/>
    <property type="match status" value="1"/>
</dbReference>
<comment type="caution">
    <text evidence="17">The sequence shown here is derived from an EMBL/GenBank/DDBJ whole genome shotgun (WGS) entry which is preliminary data.</text>
</comment>
<dbReference type="HAMAP" id="MF_00365">
    <property type="entry name" value="RecF"/>
    <property type="match status" value="1"/>
</dbReference>
<accession>A0ABP5ACB9</accession>
<organism evidence="17 18">
    <name type="scientific">Nocardioides lentus</name>
    <dbReference type="NCBI Taxonomy" id="338077"/>
    <lineage>
        <taxon>Bacteria</taxon>
        <taxon>Bacillati</taxon>
        <taxon>Actinomycetota</taxon>
        <taxon>Actinomycetes</taxon>
        <taxon>Propionibacteriales</taxon>
        <taxon>Nocardioidaceae</taxon>
        <taxon>Nocardioides</taxon>
    </lineage>
</organism>
<dbReference type="InterPro" id="IPR027417">
    <property type="entry name" value="P-loop_NTPase"/>
</dbReference>
<evidence type="ECO:0000256" key="5">
    <source>
        <dbReference type="ARBA" id="ARBA00022705"/>
    </source>
</evidence>
<keyword evidence="8 13" id="KW-0067">ATP-binding</keyword>
<keyword evidence="5 13" id="KW-0235">DNA replication</keyword>
<evidence type="ECO:0000313" key="18">
    <source>
        <dbReference type="Proteomes" id="UP001501612"/>
    </source>
</evidence>
<dbReference type="InterPro" id="IPR003395">
    <property type="entry name" value="RecF/RecN/SMC_N"/>
</dbReference>
<name>A0ABP5ACB9_9ACTN</name>
<dbReference type="EMBL" id="BAAAMY010000001">
    <property type="protein sequence ID" value="GAA1905882.1"/>
    <property type="molecule type" value="Genomic_DNA"/>
</dbReference>
<evidence type="ECO:0000256" key="14">
    <source>
        <dbReference type="RuleBase" id="RU000578"/>
    </source>
</evidence>
<protein>
    <recommendedName>
        <fullName evidence="3 13">DNA replication and repair protein RecF</fullName>
    </recommendedName>
</protein>
<keyword evidence="18" id="KW-1185">Reference proteome</keyword>
<dbReference type="InterPro" id="IPR042174">
    <property type="entry name" value="RecF_2"/>
</dbReference>
<dbReference type="PROSITE" id="PS00617">
    <property type="entry name" value="RECF_1"/>
    <property type="match status" value="1"/>
</dbReference>
<keyword evidence="6 13" id="KW-0547">Nucleotide-binding</keyword>
<evidence type="ECO:0000256" key="4">
    <source>
        <dbReference type="ARBA" id="ARBA00022490"/>
    </source>
</evidence>
<dbReference type="Gene3D" id="1.20.1050.90">
    <property type="entry name" value="RecF/RecN/SMC, N-terminal domain"/>
    <property type="match status" value="1"/>
</dbReference>
<evidence type="ECO:0000256" key="15">
    <source>
        <dbReference type="SAM" id="MobiDB-lite"/>
    </source>
</evidence>
<dbReference type="Gene3D" id="3.40.50.300">
    <property type="entry name" value="P-loop containing nucleotide triphosphate hydrolases"/>
    <property type="match status" value="1"/>
</dbReference>
<feature type="region of interest" description="Disordered" evidence="15">
    <location>
        <begin position="378"/>
        <end position="414"/>
    </location>
</feature>
<keyword evidence="11 13" id="KW-0742">SOS response</keyword>
<evidence type="ECO:0000256" key="7">
    <source>
        <dbReference type="ARBA" id="ARBA00022763"/>
    </source>
</evidence>
<evidence type="ECO:0000256" key="3">
    <source>
        <dbReference type="ARBA" id="ARBA00020170"/>
    </source>
</evidence>
<reference evidence="18" key="1">
    <citation type="journal article" date="2019" name="Int. J. Syst. Evol. Microbiol.">
        <title>The Global Catalogue of Microorganisms (GCM) 10K type strain sequencing project: providing services to taxonomists for standard genome sequencing and annotation.</title>
        <authorList>
            <consortium name="The Broad Institute Genomics Platform"/>
            <consortium name="The Broad Institute Genome Sequencing Center for Infectious Disease"/>
            <person name="Wu L."/>
            <person name="Ma J."/>
        </authorList>
    </citation>
    <scope>NUCLEOTIDE SEQUENCE [LARGE SCALE GENOMIC DNA]</scope>
    <source>
        <strain evidence="18">JCM 14046</strain>
    </source>
</reference>
<dbReference type="Proteomes" id="UP001501612">
    <property type="component" value="Unassembled WGS sequence"/>
</dbReference>
<gene>
    <name evidence="13 17" type="primary">recF</name>
    <name evidence="17" type="ORF">GCM10009737_03370</name>
</gene>
<dbReference type="SUPFAM" id="SSF52540">
    <property type="entry name" value="P-loop containing nucleoside triphosphate hydrolases"/>
    <property type="match status" value="1"/>
</dbReference>
<sequence length="414" mass="44326">MHVTRLLLADFRSYGEADVVLAPGATAFVGRNGQGKTNLVEAIDYLSRLASHRVASDTALVRAGAERAVVRAVVVRDGREATLEVELHPGKANRARVNRSVLPRARDIVGLVRTVMFSPEDLSLVKGDPGERRRFLDDLLVLRTPRLAGVRADYDRVLKQRNSLLKNLRAGGHRPGSSSGQAALSTLEVWDTHLAASGSELLAARLRLVADLEPYVGRAYAAVARGATREDLRGEYQPSLPIGEDHSAPALAEALLAEVARRRGEELDRAVSLVGPHRDELLLTLGPAGGDLRLPVRGYASHGESWSTALALRLAAYDLLRDDGDDPILILDDVFAELDTERRASLAALVAEAEQVLVTAAVPDDVPAALRGRRYDVGGGSVVAVDPSAGDPRPTGSRPSDPQPIDPERGADDA</sequence>
<feature type="domain" description="RecF/RecN/SMC N-terminal" evidence="16">
    <location>
        <begin position="3"/>
        <end position="361"/>
    </location>
</feature>
<comment type="similarity">
    <text evidence="2 13 14">Belongs to the RecF family.</text>
</comment>
<dbReference type="RefSeq" id="WP_344002793.1">
    <property type="nucleotide sequence ID" value="NZ_BAAAMY010000001.1"/>
</dbReference>
<dbReference type="NCBIfam" id="TIGR00611">
    <property type="entry name" value="recf"/>
    <property type="match status" value="1"/>
</dbReference>
<feature type="binding site" evidence="13">
    <location>
        <begin position="30"/>
        <end position="37"/>
    </location>
    <ligand>
        <name>ATP</name>
        <dbReference type="ChEBI" id="CHEBI:30616"/>
    </ligand>
</feature>
<evidence type="ECO:0000256" key="11">
    <source>
        <dbReference type="ARBA" id="ARBA00023236"/>
    </source>
</evidence>
<dbReference type="PROSITE" id="PS00618">
    <property type="entry name" value="RECF_2"/>
    <property type="match status" value="1"/>
</dbReference>
<evidence type="ECO:0000256" key="13">
    <source>
        <dbReference type="HAMAP-Rule" id="MF_00365"/>
    </source>
</evidence>
<dbReference type="Pfam" id="PF02463">
    <property type="entry name" value="SMC_N"/>
    <property type="match status" value="1"/>
</dbReference>
<evidence type="ECO:0000256" key="1">
    <source>
        <dbReference type="ARBA" id="ARBA00004496"/>
    </source>
</evidence>
<keyword evidence="4 13" id="KW-0963">Cytoplasm</keyword>
<evidence type="ECO:0000256" key="8">
    <source>
        <dbReference type="ARBA" id="ARBA00022840"/>
    </source>
</evidence>
<comment type="subcellular location">
    <subcellularLocation>
        <location evidence="1 13 14">Cytoplasm</location>
    </subcellularLocation>
</comment>
<keyword evidence="9 13" id="KW-0238">DNA-binding</keyword>
<evidence type="ECO:0000259" key="16">
    <source>
        <dbReference type="Pfam" id="PF02463"/>
    </source>
</evidence>
<evidence type="ECO:0000256" key="2">
    <source>
        <dbReference type="ARBA" id="ARBA00008016"/>
    </source>
</evidence>
<dbReference type="InterPro" id="IPR001238">
    <property type="entry name" value="DNA-binding_RecF"/>
</dbReference>